<sequence>MTAEIAKLRFPAGTCFFMVDTVDMRDKPGLVSVTVDLDASGSTSPDDLRPAATDIARLLKHTEIGSRTAVLDITNQGAPKPKYRTLLTDESFQDHPWDGTSPKDTEQAIWKIVNPN</sequence>
<keyword evidence="2" id="KW-1185">Reference proteome</keyword>
<proteinExistence type="predicted"/>
<dbReference type="Proteomes" id="UP000323876">
    <property type="component" value="Unassembled WGS sequence"/>
</dbReference>
<evidence type="ECO:0000313" key="2">
    <source>
        <dbReference type="Proteomes" id="UP000323876"/>
    </source>
</evidence>
<comment type="caution">
    <text evidence="1">The sequence shown here is derived from an EMBL/GenBank/DDBJ whole genome shotgun (WGS) entry which is preliminary data.</text>
</comment>
<dbReference type="EMBL" id="VXLC01000026">
    <property type="protein sequence ID" value="KAA8883740.1"/>
    <property type="molecule type" value="Genomic_DNA"/>
</dbReference>
<gene>
    <name evidence="1" type="ORF">F3087_37370</name>
</gene>
<dbReference type="RefSeq" id="WP_150406867.1">
    <property type="nucleotide sequence ID" value="NZ_VXLC01000026.1"/>
</dbReference>
<accession>A0A5N0E4Z4</accession>
<reference evidence="1 2" key="1">
    <citation type="submission" date="2019-09" db="EMBL/GenBank/DDBJ databases">
        <authorList>
            <person name="Wang X."/>
        </authorList>
    </citation>
    <scope>NUCLEOTIDE SEQUENCE [LARGE SCALE GENOMIC DNA]</scope>
    <source>
        <strain evidence="1 2">CICC 11023</strain>
    </source>
</reference>
<name>A0A5N0E4Z4_9NOCA</name>
<protein>
    <submittedName>
        <fullName evidence="1">Uncharacterized protein</fullName>
    </submittedName>
</protein>
<evidence type="ECO:0000313" key="1">
    <source>
        <dbReference type="EMBL" id="KAA8883740.1"/>
    </source>
</evidence>
<organism evidence="1 2">
    <name type="scientific">Nocardia colli</name>
    <dbReference type="NCBI Taxonomy" id="2545717"/>
    <lineage>
        <taxon>Bacteria</taxon>
        <taxon>Bacillati</taxon>
        <taxon>Actinomycetota</taxon>
        <taxon>Actinomycetes</taxon>
        <taxon>Mycobacteriales</taxon>
        <taxon>Nocardiaceae</taxon>
        <taxon>Nocardia</taxon>
    </lineage>
</organism>
<dbReference type="OrthoDB" id="4557821at2"/>
<dbReference type="AlphaFoldDB" id="A0A5N0E4Z4"/>